<keyword evidence="3" id="KW-1185">Reference proteome</keyword>
<dbReference type="InterPro" id="IPR052367">
    <property type="entry name" value="Thiosulfate_ST/Rhodanese-like"/>
</dbReference>
<dbReference type="InterPro" id="IPR036873">
    <property type="entry name" value="Rhodanese-like_dom_sf"/>
</dbReference>
<gene>
    <name evidence="2" type="ORF">GM415_03520</name>
</gene>
<dbReference type="PROSITE" id="PS00380">
    <property type="entry name" value="RHODANESE_1"/>
    <property type="match status" value="1"/>
</dbReference>
<protein>
    <submittedName>
        <fullName evidence="2">Rhodanese-like domain-containing protein</fullName>
    </submittedName>
</protein>
<dbReference type="PANTHER" id="PTHR45431:SF3">
    <property type="entry name" value="RHODANESE-LIKE DOMAIN-CONTAINING PROTEIN 15, CHLOROPLASTIC"/>
    <property type="match status" value="1"/>
</dbReference>
<dbReference type="PANTHER" id="PTHR45431">
    <property type="entry name" value="RHODANESE-LIKE DOMAIN-CONTAINING PROTEIN 15, CHLOROPLASTIC"/>
    <property type="match status" value="1"/>
</dbReference>
<dbReference type="SUPFAM" id="SSF52821">
    <property type="entry name" value="Rhodanese/Cell cycle control phosphatase"/>
    <property type="match status" value="1"/>
</dbReference>
<evidence type="ECO:0000259" key="1">
    <source>
        <dbReference type="PROSITE" id="PS50206"/>
    </source>
</evidence>
<evidence type="ECO:0000313" key="2">
    <source>
        <dbReference type="EMBL" id="QGY41974.1"/>
    </source>
</evidence>
<proteinExistence type="predicted"/>
<feature type="domain" description="Rhodanese" evidence="1">
    <location>
        <begin position="38"/>
        <end position="128"/>
    </location>
</feature>
<dbReference type="Proteomes" id="UP000428328">
    <property type="component" value="Chromosome"/>
</dbReference>
<dbReference type="KEGG" id="psel:GM415_03520"/>
<dbReference type="Pfam" id="PF00581">
    <property type="entry name" value="Rhodanese"/>
    <property type="match status" value="1"/>
</dbReference>
<dbReference type="Gene3D" id="3.40.250.10">
    <property type="entry name" value="Rhodanese-like domain"/>
    <property type="match status" value="1"/>
</dbReference>
<reference evidence="2 3" key="1">
    <citation type="submission" date="2019-11" db="EMBL/GenBank/DDBJ databases">
        <authorList>
            <person name="Zheng R.K."/>
            <person name="Sun C.M."/>
        </authorList>
    </citation>
    <scope>NUCLEOTIDE SEQUENCE [LARGE SCALE GENOMIC DNA]</scope>
    <source>
        <strain evidence="2 3">SRB007</strain>
    </source>
</reference>
<dbReference type="AlphaFoldDB" id="A0A6I6JW59"/>
<dbReference type="SMART" id="SM00450">
    <property type="entry name" value="RHOD"/>
    <property type="match status" value="1"/>
</dbReference>
<dbReference type="EMBL" id="CP046400">
    <property type="protein sequence ID" value="QGY41974.1"/>
    <property type="molecule type" value="Genomic_DNA"/>
</dbReference>
<dbReference type="CDD" id="cd00158">
    <property type="entry name" value="RHOD"/>
    <property type="match status" value="1"/>
</dbReference>
<dbReference type="GO" id="GO:0004792">
    <property type="term" value="F:thiosulfate-cyanide sulfurtransferase activity"/>
    <property type="evidence" value="ECO:0007669"/>
    <property type="project" value="InterPro"/>
</dbReference>
<sequence>MTTILLIIGLLVLWDLGWWLGFGVSPLPPWTLKTMLNQGNAPTIIDVRTPGEYEAFHIPGAYNVPYPASLADLAKVAPDPTNPVIVVCMTGHRSPPVVRQMLEGGYTNVSNLTWGMLAWKLFGGETVSGR</sequence>
<evidence type="ECO:0000313" key="3">
    <source>
        <dbReference type="Proteomes" id="UP000428328"/>
    </source>
</evidence>
<organism evidence="2 3">
    <name type="scientific">Pseudodesulfovibrio cashew</name>
    <dbReference type="NCBI Taxonomy" id="2678688"/>
    <lineage>
        <taxon>Bacteria</taxon>
        <taxon>Pseudomonadati</taxon>
        <taxon>Thermodesulfobacteriota</taxon>
        <taxon>Desulfovibrionia</taxon>
        <taxon>Desulfovibrionales</taxon>
        <taxon>Desulfovibrionaceae</taxon>
    </lineage>
</organism>
<name>A0A6I6JW59_9BACT</name>
<dbReference type="PROSITE" id="PS50206">
    <property type="entry name" value="RHODANESE_3"/>
    <property type="match status" value="1"/>
</dbReference>
<dbReference type="InterPro" id="IPR001307">
    <property type="entry name" value="Thiosulphate_STrfase_CS"/>
</dbReference>
<accession>A0A6I6JW59</accession>
<dbReference type="InterPro" id="IPR001763">
    <property type="entry name" value="Rhodanese-like_dom"/>
</dbReference>